<evidence type="ECO:0000256" key="10">
    <source>
        <dbReference type="ARBA" id="ARBA00023136"/>
    </source>
</evidence>
<keyword evidence="7 12" id="KW-1133">Transmembrane helix</keyword>
<feature type="transmembrane region" description="Helical" evidence="12">
    <location>
        <begin position="385"/>
        <end position="405"/>
    </location>
</feature>
<keyword evidence="15" id="KW-1185">Reference proteome</keyword>
<dbReference type="EMBL" id="CP018800">
    <property type="protein sequence ID" value="ATX82534.1"/>
    <property type="molecule type" value="Genomic_DNA"/>
</dbReference>
<evidence type="ECO:0000256" key="8">
    <source>
        <dbReference type="ARBA" id="ARBA00023053"/>
    </source>
</evidence>
<accession>A0A2K8LCB0</accession>
<keyword evidence="4" id="KW-0050">Antiport</keyword>
<comment type="subcellular location">
    <subcellularLocation>
        <location evidence="1">Cell membrane</location>
        <topology evidence="1">Multi-pass membrane protein</topology>
    </subcellularLocation>
</comment>
<sequence>MVYDKDMEHTSLVSAVVWSIFSLLLVALFIQFLAQRVRMPFTILLVLVGIALNSLFQIYPHSFAIFQALKISPDIILYVFLPALIFESSYNLDARRLIHNIGPVMTLAVPGLLISTFVIGGILWWATAMPFTIALLLGAILSATDPVAVISIFRQIGAPDRLNTLIEGESLFNDATSIVVAGILVGMVIEHNGDASVASGIVSFFVLFFGGLAVGIGLGYLTGKIIGWIESESFIEIGLTTALAYLSFLLAEEIFHVSGVMATVGAGLMLGSWGRIRISASVRIYLEHFWELLAFIANALLFLLVGMKVDLNALWETLDMLAWVVLAMLVARAIVVFLLIPLIGRLPGSRPISFPYQFIMYWGGLRGAIALAIVLSLPNFEYSDLFVAMVMGAVLFTLLVQGLSIETIMRKFGLDIPPLADRLAFIELGLVSRRRAMKQLPRLKEGGFFSSRIAHNLTVECDHAISSAMQQIGQLRATEMDKLNEVNLLYLRALTEEKGFYTEMYNQGHISEGAFRELSLVLNMQIDALRYNGAFEHVHSHRIKRALEQTFFRMADAMPWLMPVAEKMRMSRIIRDYEQIWAHFLGSRHVIKSLKKLAKSELMSEEAADEVIKKYHAWHELATKQLYRVGEQYPEFVTSMQKRLGQRMILLTELETAEQKAEQGILPEGIAKNIESEISRQLSALRGQQVEPIHNDPVSMLRQVPLFSTLERRELELIAALVKTRSLLEHEFLVRLDEASDSLFIIARGVVRISFDLNGSSHEGTLMAGEFFGERALMDKDAVMADLLKAEVEAMIPSVVNVLDRDDLQDLLEDEPELAKKLADRDAELRNHYTLNKQD</sequence>
<dbReference type="PANTHER" id="PTHR10110:SF195">
    <property type="entry name" value="NA(+)_H(+) ANTIPORTER NHAS2"/>
    <property type="match status" value="1"/>
</dbReference>
<evidence type="ECO:0000256" key="9">
    <source>
        <dbReference type="ARBA" id="ARBA00023065"/>
    </source>
</evidence>
<dbReference type="OrthoDB" id="9774146at2"/>
<evidence type="ECO:0000256" key="3">
    <source>
        <dbReference type="ARBA" id="ARBA00022448"/>
    </source>
</evidence>
<feature type="transmembrane region" description="Helical" evidence="12">
    <location>
        <begin position="358"/>
        <end position="379"/>
    </location>
</feature>
<dbReference type="InterPro" id="IPR000595">
    <property type="entry name" value="cNMP-bd_dom"/>
</dbReference>
<evidence type="ECO:0000313" key="14">
    <source>
        <dbReference type="EMBL" id="ATX82534.1"/>
    </source>
</evidence>
<comment type="similarity">
    <text evidence="2">Belongs to the monovalent cation:proton antiporter 1 (CPA1) transporter (TC 2.A.36) family.</text>
</comment>
<dbReference type="CDD" id="cd00038">
    <property type="entry name" value="CAP_ED"/>
    <property type="match status" value="1"/>
</dbReference>
<keyword evidence="6 12" id="KW-0812">Transmembrane</keyword>
<feature type="transmembrane region" description="Helical" evidence="12">
    <location>
        <begin position="131"/>
        <end position="150"/>
    </location>
</feature>
<evidence type="ECO:0000256" key="12">
    <source>
        <dbReference type="SAM" id="Phobius"/>
    </source>
</evidence>
<dbReference type="Gene3D" id="6.10.140.1330">
    <property type="match status" value="1"/>
</dbReference>
<feature type="transmembrane region" description="Helical" evidence="12">
    <location>
        <begin position="321"/>
        <end position="346"/>
    </location>
</feature>
<evidence type="ECO:0000259" key="13">
    <source>
        <dbReference type="PROSITE" id="PS50042"/>
    </source>
</evidence>
<keyword evidence="9" id="KW-0406">Ion transport</keyword>
<dbReference type="InterPro" id="IPR006153">
    <property type="entry name" value="Cation/H_exchanger_TM"/>
</dbReference>
<dbReference type="InterPro" id="IPR018422">
    <property type="entry name" value="Cation/H_exchanger_CPA1"/>
</dbReference>
<dbReference type="KEGG" id="mfn:Ga0123462_1685"/>
<evidence type="ECO:0000256" key="2">
    <source>
        <dbReference type="ARBA" id="ARBA00007367"/>
    </source>
</evidence>
<keyword evidence="8" id="KW-0915">Sodium</keyword>
<organism evidence="14 15">
    <name type="scientific">Mariprofundus ferrinatatus</name>
    <dbReference type="NCBI Taxonomy" id="1921087"/>
    <lineage>
        <taxon>Bacteria</taxon>
        <taxon>Pseudomonadati</taxon>
        <taxon>Pseudomonadota</taxon>
        <taxon>Candidatius Mariprofundia</taxon>
        <taxon>Mariprofundales</taxon>
        <taxon>Mariprofundaceae</taxon>
        <taxon>Mariprofundus</taxon>
    </lineage>
</organism>
<dbReference type="Gene3D" id="2.60.120.10">
    <property type="entry name" value="Jelly Rolls"/>
    <property type="match status" value="1"/>
</dbReference>
<dbReference type="InterPro" id="IPR018490">
    <property type="entry name" value="cNMP-bd_dom_sf"/>
</dbReference>
<dbReference type="InterPro" id="IPR014710">
    <property type="entry name" value="RmlC-like_jellyroll"/>
</dbReference>
<dbReference type="GO" id="GO:0015386">
    <property type="term" value="F:potassium:proton antiporter activity"/>
    <property type="evidence" value="ECO:0007669"/>
    <property type="project" value="TreeGrafter"/>
</dbReference>
<evidence type="ECO:0000256" key="5">
    <source>
        <dbReference type="ARBA" id="ARBA00022475"/>
    </source>
</evidence>
<dbReference type="GO" id="GO:0051453">
    <property type="term" value="P:regulation of intracellular pH"/>
    <property type="evidence" value="ECO:0007669"/>
    <property type="project" value="TreeGrafter"/>
</dbReference>
<dbReference type="PROSITE" id="PS50042">
    <property type="entry name" value="CNMP_BINDING_3"/>
    <property type="match status" value="1"/>
</dbReference>
<evidence type="ECO:0000256" key="6">
    <source>
        <dbReference type="ARBA" id="ARBA00022692"/>
    </source>
</evidence>
<keyword evidence="11" id="KW-0739">Sodium transport</keyword>
<dbReference type="SMART" id="SM00100">
    <property type="entry name" value="cNMP"/>
    <property type="match status" value="1"/>
</dbReference>
<dbReference type="AlphaFoldDB" id="A0A2K8LCB0"/>
<gene>
    <name evidence="14" type="ORF">Ga0123462_1685</name>
</gene>
<evidence type="ECO:0000256" key="7">
    <source>
        <dbReference type="ARBA" id="ARBA00022989"/>
    </source>
</evidence>
<feature type="domain" description="Cyclic nucleotide-binding" evidence="13">
    <location>
        <begin position="706"/>
        <end position="829"/>
    </location>
</feature>
<dbReference type="SUPFAM" id="SSF51206">
    <property type="entry name" value="cAMP-binding domain-like"/>
    <property type="match status" value="1"/>
</dbReference>
<reference evidence="14 15" key="1">
    <citation type="submission" date="2016-12" db="EMBL/GenBank/DDBJ databases">
        <title>Isolation and genomic insights into novel planktonic Zetaproteobacteria from stratified waters of the Chesapeake Bay.</title>
        <authorList>
            <person name="McAllister S.M."/>
            <person name="Kato S."/>
            <person name="Chan C.S."/>
            <person name="Chiu B.K."/>
            <person name="Field E.K."/>
        </authorList>
    </citation>
    <scope>NUCLEOTIDE SEQUENCE [LARGE SCALE GENOMIC DNA]</scope>
    <source>
        <strain evidence="14 15">CP-8</strain>
    </source>
</reference>
<evidence type="ECO:0000313" key="15">
    <source>
        <dbReference type="Proteomes" id="UP000231637"/>
    </source>
</evidence>
<feature type="transmembrane region" description="Helical" evidence="12">
    <location>
        <begin position="201"/>
        <end position="221"/>
    </location>
</feature>
<dbReference type="Pfam" id="PF00999">
    <property type="entry name" value="Na_H_Exchanger"/>
    <property type="match status" value="1"/>
</dbReference>
<keyword evidence="5" id="KW-1003">Cell membrane</keyword>
<name>A0A2K8LCB0_9PROT</name>
<feature type="transmembrane region" description="Helical" evidence="12">
    <location>
        <begin position="233"/>
        <end position="251"/>
    </location>
</feature>
<feature type="transmembrane region" description="Helical" evidence="12">
    <location>
        <begin position="104"/>
        <end position="125"/>
    </location>
</feature>
<dbReference type="Pfam" id="PF00027">
    <property type="entry name" value="cNMP_binding"/>
    <property type="match status" value="1"/>
</dbReference>
<dbReference type="GO" id="GO:0015385">
    <property type="term" value="F:sodium:proton antiporter activity"/>
    <property type="evidence" value="ECO:0007669"/>
    <property type="project" value="InterPro"/>
</dbReference>
<dbReference type="Proteomes" id="UP000231637">
    <property type="component" value="Chromosome"/>
</dbReference>
<dbReference type="GO" id="GO:0005886">
    <property type="term" value="C:plasma membrane"/>
    <property type="evidence" value="ECO:0007669"/>
    <property type="project" value="UniProtKB-SubCell"/>
</dbReference>
<evidence type="ECO:0000256" key="4">
    <source>
        <dbReference type="ARBA" id="ARBA00022449"/>
    </source>
</evidence>
<dbReference type="GO" id="GO:0098719">
    <property type="term" value="P:sodium ion import across plasma membrane"/>
    <property type="evidence" value="ECO:0007669"/>
    <property type="project" value="TreeGrafter"/>
</dbReference>
<proteinExistence type="inferred from homology"/>
<feature type="transmembrane region" description="Helical" evidence="12">
    <location>
        <begin position="75"/>
        <end position="92"/>
    </location>
</feature>
<evidence type="ECO:0000256" key="1">
    <source>
        <dbReference type="ARBA" id="ARBA00004651"/>
    </source>
</evidence>
<feature type="transmembrane region" description="Helical" evidence="12">
    <location>
        <begin position="41"/>
        <end position="59"/>
    </location>
</feature>
<feature type="transmembrane region" description="Helical" evidence="12">
    <location>
        <begin position="12"/>
        <end position="34"/>
    </location>
</feature>
<dbReference type="InterPro" id="IPR004709">
    <property type="entry name" value="NaH_exchanger"/>
</dbReference>
<feature type="transmembrane region" description="Helical" evidence="12">
    <location>
        <begin position="288"/>
        <end position="309"/>
    </location>
</feature>
<dbReference type="PANTHER" id="PTHR10110">
    <property type="entry name" value="SODIUM/HYDROGEN EXCHANGER"/>
    <property type="match status" value="1"/>
</dbReference>
<protein>
    <submittedName>
        <fullName evidence="14">Sodium/proton antiporter, CPA1 family</fullName>
    </submittedName>
</protein>
<dbReference type="PRINTS" id="PR01084">
    <property type="entry name" value="NAHEXCHNGR"/>
</dbReference>
<keyword evidence="3" id="KW-0813">Transport</keyword>
<evidence type="ECO:0000256" key="11">
    <source>
        <dbReference type="ARBA" id="ARBA00023201"/>
    </source>
</evidence>
<feature type="transmembrane region" description="Helical" evidence="12">
    <location>
        <begin position="257"/>
        <end position="276"/>
    </location>
</feature>
<keyword evidence="10 12" id="KW-0472">Membrane</keyword>